<reference evidence="11" key="1">
    <citation type="submission" date="2023-06" db="EMBL/GenBank/DDBJ databases">
        <title>Survivors Of The Sea: Transcriptome response of Skeletonema marinoi to long-term dormancy.</title>
        <authorList>
            <person name="Pinder M.I.M."/>
            <person name="Kourtchenko O."/>
            <person name="Robertson E.K."/>
            <person name="Larsson T."/>
            <person name="Maumus F."/>
            <person name="Osuna-Cruz C.M."/>
            <person name="Vancaester E."/>
            <person name="Stenow R."/>
            <person name="Vandepoele K."/>
            <person name="Ploug H."/>
            <person name="Bruchert V."/>
            <person name="Godhe A."/>
            <person name="Topel M."/>
        </authorList>
    </citation>
    <scope>NUCLEOTIDE SEQUENCE</scope>
    <source>
        <strain evidence="11">R05AC</strain>
    </source>
</reference>
<evidence type="ECO:0000256" key="7">
    <source>
        <dbReference type="ARBA" id="ARBA00022989"/>
    </source>
</evidence>
<keyword evidence="8 9" id="KW-0472">Membrane</keyword>
<keyword evidence="7 9" id="KW-1133">Transmembrane helix</keyword>
<keyword evidence="4" id="KW-1003">Cell membrane</keyword>
<dbReference type="InterPro" id="IPR011701">
    <property type="entry name" value="MFS"/>
</dbReference>
<dbReference type="PROSITE" id="PS00216">
    <property type="entry name" value="SUGAR_TRANSPORT_1"/>
    <property type="match status" value="1"/>
</dbReference>
<dbReference type="InterPro" id="IPR036259">
    <property type="entry name" value="MFS_trans_sf"/>
</dbReference>
<feature type="transmembrane region" description="Helical" evidence="9">
    <location>
        <begin position="216"/>
        <end position="239"/>
    </location>
</feature>
<dbReference type="PANTHER" id="PTHR43528:SF1">
    <property type="entry name" value="ALPHA-KETOGLUTARATE PERMEASE"/>
    <property type="match status" value="1"/>
</dbReference>
<dbReference type="SUPFAM" id="SSF103473">
    <property type="entry name" value="MFS general substrate transporter"/>
    <property type="match status" value="1"/>
</dbReference>
<feature type="transmembrane region" description="Helical" evidence="9">
    <location>
        <begin position="377"/>
        <end position="397"/>
    </location>
</feature>
<organism evidence="11 12">
    <name type="scientific">Skeletonema marinoi</name>
    <dbReference type="NCBI Taxonomy" id="267567"/>
    <lineage>
        <taxon>Eukaryota</taxon>
        <taxon>Sar</taxon>
        <taxon>Stramenopiles</taxon>
        <taxon>Ochrophyta</taxon>
        <taxon>Bacillariophyta</taxon>
        <taxon>Coscinodiscophyceae</taxon>
        <taxon>Thalassiosirophycidae</taxon>
        <taxon>Thalassiosirales</taxon>
        <taxon>Skeletonemataceae</taxon>
        <taxon>Skeletonema</taxon>
        <taxon>Skeletonema marinoi-dohrnii complex</taxon>
    </lineage>
</organism>
<evidence type="ECO:0000313" key="11">
    <source>
        <dbReference type="EMBL" id="KAK1737070.1"/>
    </source>
</evidence>
<keyword evidence="6" id="KW-0769">Symport</keyword>
<feature type="transmembrane region" description="Helical" evidence="9">
    <location>
        <begin position="436"/>
        <end position="455"/>
    </location>
</feature>
<feature type="transmembrane region" description="Helical" evidence="9">
    <location>
        <begin position="251"/>
        <end position="270"/>
    </location>
</feature>
<name>A0AAD9D8T5_9STRA</name>
<evidence type="ECO:0000256" key="6">
    <source>
        <dbReference type="ARBA" id="ARBA00022847"/>
    </source>
</evidence>
<evidence type="ECO:0000256" key="2">
    <source>
        <dbReference type="ARBA" id="ARBA00008240"/>
    </source>
</evidence>
<feature type="transmembrane region" description="Helical" evidence="9">
    <location>
        <begin position="306"/>
        <end position="332"/>
    </location>
</feature>
<comment type="caution">
    <text evidence="11">The sequence shown here is derived from an EMBL/GenBank/DDBJ whole genome shotgun (WGS) entry which is preliminary data.</text>
</comment>
<evidence type="ECO:0000256" key="3">
    <source>
        <dbReference type="ARBA" id="ARBA00022448"/>
    </source>
</evidence>
<dbReference type="InterPro" id="IPR020846">
    <property type="entry name" value="MFS_dom"/>
</dbReference>
<dbReference type="Proteomes" id="UP001224775">
    <property type="component" value="Unassembled WGS sequence"/>
</dbReference>
<dbReference type="InterPro" id="IPR005828">
    <property type="entry name" value="MFS_sugar_transport-like"/>
</dbReference>
<keyword evidence="12" id="KW-1185">Reference proteome</keyword>
<dbReference type="GO" id="GO:0005886">
    <property type="term" value="C:plasma membrane"/>
    <property type="evidence" value="ECO:0007669"/>
    <property type="project" value="UniProtKB-SubCell"/>
</dbReference>
<keyword evidence="3" id="KW-0813">Transport</keyword>
<dbReference type="InterPro" id="IPR051084">
    <property type="entry name" value="H+-coupled_symporters"/>
</dbReference>
<comment type="subcellular location">
    <subcellularLocation>
        <location evidence="1">Cell membrane</location>
        <topology evidence="1">Multi-pass membrane protein</topology>
    </subcellularLocation>
</comment>
<sequence>MAVPTIANEASILLTANMDSGSPPKSNGDDSLSYGAETSFSIDDASDEDNMINILANVDEGAINSEHMVTNTEDSWGKTMAGLAGNILEWYDFAVFGYFSDILSDVFFPPNQAGHAALVETFAVFGGAFLMRPVGGVMMGYIGDKYGSRKALTVSIFLMAFPTFAMGCLPGYESIGSLAIVLLTLVRLLQGLSVGGQLMSSLVYTLERHPKSKWGLYGSYVMAAANVGTLLGGTVAMILRSSLTDEQLHTWGWRVPFLSGILVSISGFYLRSHGDDDDQQHVHGDGATSSAQNPIRLAFSRGNIRALLATAMVSLLWATSFYLIFVWMPVYMTDLIDNPVPNAFAVNSASLAISVCLLFPIAGWLSDKYGRRKVMGVGGLLLGVFAPISMAVIGNGITATALLAQTFLGIALSFWGAPMMAWLAESFEPSARLTSVSIGYNIGQVLGGGVAPAAATELVDHFGALVPGYYITVVAVISLMGLCVVAQRLPVHFSVVQGQDEFVYDEEDEDEDGVI</sequence>
<dbReference type="EMBL" id="JATAAI010000026">
    <property type="protein sequence ID" value="KAK1737070.1"/>
    <property type="molecule type" value="Genomic_DNA"/>
</dbReference>
<dbReference type="PROSITE" id="PS50850">
    <property type="entry name" value="MFS"/>
    <property type="match status" value="1"/>
</dbReference>
<proteinExistence type="inferred from homology"/>
<evidence type="ECO:0000313" key="12">
    <source>
        <dbReference type="Proteomes" id="UP001224775"/>
    </source>
</evidence>
<accession>A0AAD9D8T5</accession>
<evidence type="ECO:0000259" key="10">
    <source>
        <dbReference type="PROSITE" id="PS50850"/>
    </source>
</evidence>
<dbReference type="PANTHER" id="PTHR43528">
    <property type="entry name" value="ALPHA-KETOGLUTARATE PERMEASE"/>
    <property type="match status" value="1"/>
</dbReference>
<comment type="similarity">
    <text evidence="2">Belongs to the major facilitator superfamily. Metabolite:H+ Symporter (MHS) family (TC 2.A.1.6) family.</text>
</comment>
<feature type="domain" description="Major facilitator superfamily (MFS) profile" evidence="10">
    <location>
        <begin position="78"/>
        <end position="490"/>
    </location>
</feature>
<evidence type="ECO:0000256" key="1">
    <source>
        <dbReference type="ARBA" id="ARBA00004651"/>
    </source>
</evidence>
<evidence type="ECO:0000256" key="4">
    <source>
        <dbReference type="ARBA" id="ARBA00022475"/>
    </source>
</evidence>
<gene>
    <name evidence="11" type="ORF">QTG54_011937</name>
</gene>
<evidence type="ECO:0000256" key="8">
    <source>
        <dbReference type="ARBA" id="ARBA00023136"/>
    </source>
</evidence>
<keyword evidence="5 9" id="KW-0812">Transmembrane</keyword>
<feature type="transmembrane region" description="Helical" evidence="9">
    <location>
        <begin position="344"/>
        <end position="365"/>
    </location>
</feature>
<dbReference type="Pfam" id="PF00083">
    <property type="entry name" value="Sugar_tr"/>
    <property type="match status" value="1"/>
</dbReference>
<protein>
    <submittedName>
        <fullName evidence="11">Metabolite-proton symporter</fullName>
    </submittedName>
</protein>
<dbReference type="GO" id="GO:0015293">
    <property type="term" value="F:symporter activity"/>
    <property type="evidence" value="ECO:0007669"/>
    <property type="project" value="UniProtKB-KW"/>
</dbReference>
<dbReference type="InterPro" id="IPR005829">
    <property type="entry name" value="Sugar_transporter_CS"/>
</dbReference>
<dbReference type="Pfam" id="PF07690">
    <property type="entry name" value="MFS_1"/>
    <property type="match status" value="1"/>
</dbReference>
<dbReference type="Gene3D" id="1.20.1250.20">
    <property type="entry name" value="MFS general substrate transporter like domains"/>
    <property type="match status" value="1"/>
</dbReference>
<dbReference type="AlphaFoldDB" id="A0AAD9D8T5"/>
<evidence type="ECO:0000256" key="9">
    <source>
        <dbReference type="SAM" id="Phobius"/>
    </source>
</evidence>
<evidence type="ECO:0000256" key="5">
    <source>
        <dbReference type="ARBA" id="ARBA00022692"/>
    </source>
</evidence>
<feature type="transmembrane region" description="Helical" evidence="9">
    <location>
        <begin position="403"/>
        <end position="424"/>
    </location>
</feature>
<feature type="transmembrane region" description="Helical" evidence="9">
    <location>
        <begin position="467"/>
        <end position="486"/>
    </location>
</feature>